<dbReference type="GeneID" id="87599511"/>
<accession>A0A4Y7X029</accession>
<accession>A0A0M0KFC1</accession>
<gene>
    <name evidence="1" type="ORF">AMD02_00525</name>
</gene>
<comment type="caution">
    <text evidence="1">The sequence shown here is derived from an EMBL/GenBank/DDBJ whole genome shotgun (WGS) entry which is preliminary data.</text>
</comment>
<sequence>MLYDGEHRAVLDRIAEDQQAILLVGEQEKELVIPKEALPPAAKEGDHLLIVIENDQVTSVSIDDEGTAQAKRRIKEKMARLRNKKKRER</sequence>
<dbReference type="PATRIC" id="fig|136160.3.peg.280"/>
<reference evidence="1" key="1">
    <citation type="submission" date="2015-08" db="EMBL/GenBank/DDBJ databases">
        <title>Complete DNA Sequence of Pseudomonas syringae pv. actinidiae, the Causal Agent of Kiwifruit Canker Disease.</title>
        <authorList>
            <person name="Rikkerink E.H.A."/>
            <person name="Fineran P.C."/>
        </authorList>
    </citation>
    <scope>NUCLEOTIDE SEQUENCE</scope>
    <source>
        <strain evidence="1">DSM 13666</strain>
    </source>
</reference>
<dbReference type="EMBL" id="LILD01000001">
    <property type="protein sequence ID" value="KOO37494.1"/>
    <property type="molecule type" value="Genomic_DNA"/>
</dbReference>
<proteinExistence type="predicted"/>
<dbReference type="Pfam" id="PF11213">
    <property type="entry name" value="DUF3006"/>
    <property type="match status" value="1"/>
</dbReference>
<dbReference type="InterPro" id="IPR021377">
    <property type="entry name" value="DUF3006"/>
</dbReference>
<protein>
    <submittedName>
        <fullName evidence="1">Uncharacterized protein</fullName>
    </submittedName>
</protein>
<evidence type="ECO:0000313" key="1">
    <source>
        <dbReference type="EMBL" id="KOO37494.1"/>
    </source>
</evidence>
<dbReference type="AlphaFoldDB" id="A0A0M0KFC1"/>
<organism evidence="1">
    <name type="scientific">Halalkalibacterium halodurans</name>
    <name type="common">Bacillus halodurans</name>
    <dbReference type="NCBI Taxonomy" id="86665"/>
    <lineage>
        <taxon>Bacteria</taxon>
        <taxon>Bacillati</taxon>
        <taxon>Bacillota</taxon>
        <taxon>Bacilli</taxon>
        <taxon>Bacillales</taxon>
        <taxon>Bacillaceae</taxon>
        <taxon>Halalkalibacterium (ex Joshi et al. 2022)</taxon>
    </lineage>
</organism>
<name>A0A0M0KFC1_ALKHA</name>
<dbReference type="RefSeq" id="WP_053430086.1">
    <property type="nucleotide sequence ID" value="NZ_CP040441.1"/>
</dbReference>